<feature type="domain" description="Aminotransferase class I/classII large" evidence="10">
    <location>
        <begin position="37"/>
        <end position="396"/>
    </location>
</feature>
<dbReference type="InterPro" id="IPR015422">
    <property type="entry name" value="PyrdxlP-dep_Trfase_small"/>
</dbReference>
<dbReference type="InterPro" id="IPR019942">
    <property type="entry name" value="DapL/ALD1"/>
</dbReference>
<dbReference type="PANTHER" id="PTHR43144">
    <property type="entry name" value="AMINOTRANSFERASE"/>
    <property type="match status" value="1"/>
</dbReference>
<name>A0A9D2IIJ3_9FIRM</name>
<dbReference type="Gene3D" id="3.90.1150.10">
    <property type="entry name" value="Aspartate Aminotransferase, domain 1"/>
    <property type="match status" value="1"/>
</dbReference>
<keyword evidence="6 9" id="KW-0808">Transferase</keyword>
<dbReference type="Pfam" id="PF00155">
    <property type="entry name" value="Aminotran_1_2"/>
    <property type="match status" value="1"/>
</dbReference>
<feature type="binding site" evidence="9">
    <location>
        <position position="133"/>
    </location>
    <ligand>
        <name>pyridoxal 5'-phosphate</name>
        <dbReference type="ChEBI" id="CHEBI:597326"/>
    </ligand>
</feature>
<dbReference type="FunFam" id="3.40.640.10:FF:000099">
    <property type="entry name" value="LL-diaminopimelate aminotransferase, chloroplastic"/>
    <property type="match status" value="1"/>
</dbReference>
<feature type="binding site" evidence="9">
    <location>
        <position position="44"/>
    </location>
    <ligand>
        <name>substrate</name>
    </ligand>
</feature>
<evidence type="ECO:0000256" key="9">
    <source>
        <dbReference type="HAMAP-Rule" id="MF_01642"/>
    </source>
</evidence>
<evidence type="ECO:0000256" key="1">
    <source>
        <dbReference type="ARBA" id="ARBA00001933"/>
    </source>
</evidence>
<evidence type="ECO:0000256" key="4">
    <source>
        <dbReference type="ARBA" id="ARBA00018052"/>
    </source>
</evidence>
<keyword evidence="5 9" id="KW-0032">Aminotransferase</keyword>
<sequence length="401" mass="45124">MPKLNENYLNVQDSYLFAEIARRVKAYEEAHPDQAGNIIRLGIGDVTRPLTKSAIDALHEAVDMQAEAETFKGYGPEQGYEFVRRAVAEYYAKNGVNVDADDVFISDGAKSDTGKITELFDRDNVILVPDPVYPVYVDTNTMDGKQIIYMNGTEENNFLPMPDDSVKADIIYLCSPNNPTGACYNKEQLKAWVDYALENEAVILFDSAYEAFVSEPDLPRSIYAVEGAEKCAVEFCSLSKTAGFTGTRFSYTVVPKELVFTASNGRQMSLRDMWNRRQSTKFNGTPYIIQHAAAKVLSDEGMKECMENISYYMENARVIAETLRRKNISFTGGVNSPYIWFKCPDGMESWEFFDYLLENAQVVGTPGAGFGVNGKNHFRLTSFGTHEKTKEAMERFEKLFS</sequence>
<dbReference type="SUPFAM" id="SSF53383">
    <property type="entry name" value="PLP-dependent transferases"/>
    <property type="match status" value="1"/>
</dbReference>
<evidence type="ECO:0000256" key="7">
    <source>
        <dbReference type="ARBA" id="ARBA00022898"/>
    </source>
</evidence>
<proteinExistence type="inferred from homology"/>
<dbReference type="EMBL" id="DXCD01000012">
    <property type="protein sequence ID" value="HIZ12388.1"/>
    <property type="molecule type" value="Genomic_DNA"/>
</dbReference>
<dbReference type="EC" id="2.6.1.83" evidence="3 9"/>
<comment type="subunit">
    <text evidence="9">Homodimer.</text>
</comment>
<dbReference type="InterPro" id="IPR015424">
    <property type="entry name" value="PyrdxlP-dep_Trfase"/>
</dbReference>
<evidence type="ECO:0000256" key="2">
    <source>
        <dbReference type="ARBA" id="ARBA00004982"/>
    </source>
</evidence>
<comment type="catalytic activity">
    <reaction evidence="8 9">
        <text>(2S,6S)-2,6-diaminopimelate + 2-oxoglutarate = (S)-2,3,4,5-tetrahydrodipicolinate + L-glutamate + H2O + H(+)</text>
        <dbReference type="Rhea" id="RHEA:23988"/>
        <dbReference type="ChEBI" id="CHEBI:15377"/>
        <dbReference type="ChEBI" id="CHEBI:15378"/>
        <dbReference type="ChEBI" id="CHEBI:16810"/>
        <dbReference type="ChEBI" id="CHEBI:16845"/>
        <dbReference type="ChEBI" id="CHEBI:29985"/>
        <dbReference type="ChEBI" id="CHEBI:57609"/>
        <dbReference type="EC" id="2.6.1.83"/>
    </reaction>
</comment>
<feature type="binding site" evidence="9">
    <location>
        <position position="283"/>
    </location>
    <ligand>
        <name>substrate</name>
    </ligand>
</feature>
<dbReference type="GO" id="GO:0033362">
    <property type="term" value="P:lysine biosynthetic process via diaminopimelate, diaminopimelate-aminotransferase pathway"/>
    <property type="evidence" value="ECO:0007669"/>
    <property type="project" value="UniProtKB-UniRule"/>
</dbReference>
<feature type="binding site" evidence="9">
    <location>
        <position position="178"/>
    </location>
    <ligand>
        <name>substrate</name>
    </ligand>
</feature>
<dbReference type="HAMAP" id="MF_01642">
    <property type="entry name" value="DapL_aminotrans_1"/>
    <property type="match status" value="1"/>
</dbReference>
<feature type="binding site" evidence="9">
    <location>
        <position position="15"/>
    </location>
    <ligand>
        <name>substrate</name>
    </ligand>
</feature>
<feature type="binding site" evidence="9">
    <location>
        <position position="133"/>
    </location>
    <ligand>
        <name>substrate</name>
    </ligand>
</feature>
<dbReference type="Proteomes" id="UP000824017">
    <property type="component" value="Unassembled WGS sequence"/>
</dbReference>
<comment type="caution">
    <text evidence="11">The sequence shown here is derived from an EMBL/GenBank/DDBJ whole genome shotgun (WGS) entry which is preliminary data.</text>
</comment>
<dbReference type="GO" id="GO:0010285">
    <property type="term" value="F:L,L-diaminopimelate aminotransferase activity"/>
    <property type="evidence" value="ECO:0007669"/>
    <property type="project" value="UniProtKB-UniRule"/>
</dbReference>
<evidence type="ECO:0000313" key="12">
    <source>
        <dbReference type="Proteomes" id="UP000824017"/>
    </source>
</evidence>
<accession>A0A9D2IIJ3</accession>
<feature type="binding site" evidence="9">
    <location>
        <begin position="237"/>
        <end position="239"/>
    </location>
    <ligand>
        <name>pyridoxal 5'-phosphate</name>
        <dbReference type="ChEBI" id="CHEBI:597326"/>
    </ligand>
</feature>
<comment type="pathway">
    <text evidence="2 9">Amino-acid biosynthesis; L-lysine biosynthesis via DAP pathway; LL-2,6-diaminopimelate from (S)-tetrahydrodipicolinate (aminotransferase route): step 1/1.</text>
</comment>
<dbReference type="Gene3D" id="3.40.640.10">
    <property type="entry name" value="Type I PLP-dependent aspartate aminotransferase-like (Major domain)"/>
    <property type="match status" value="1"/>
</dbReference>
<gene>
    <name evidence="9" type="primary">dapL</name>
    <name evidence="11" type="ORF">H9817_00460</name>
</gene>
<reference evidence="11" key="1">
    <citation type="journal article" date="2021" name="PeerJ">
        <title>Extensive microbial diversity within the chicken gut microbiome revealed by metagenomics and culture.</title>
        <authorList>
            <person name="Gilroy R."/>
            <person name="Ravi A."/>
            <person name="Getino M."/>
            <person name="Pursley I."/>
            <person name="Horton D.L."/>
            <person name="Alikhan N.F."/>
            <person name="Baker D."/>
            <person name="Gharbi K."/>
            <person name="Hall N."/>
            <person name="Watson M."/>
            <person name="Adriaenssens E.M."/>
            <person name="Foster-Nyarko E."/>
            <person name="Jarju S."/>
            <person name="Secka A."/>
            <person name="Antonio M."/>
            <person name="Oren A."/>
            <person name="Chaudhuri R.R."/>
            <person name="La Ragione R."/>
            <person name="Hildebrand F."/>
            <person name="Pallen M.J."/>
        </authorList>
    </citation>
    <scope>NUCLEOTIDE SEQUENCE</scope>
    <source>
        <strain evidence="11">ChiGjej1B1-13045</strain>
    </source>
</reference>
<keyword evidence="7 9" id="KW-0663">Pyridoxal phosphate</keyword>
<organism evidence="11 12">
    <name type="scientific">Candidatus Mediterraneibacter stercorigallinarum</name>
    <dbReference type="NCBI Taxonomy" id="2838686"/>
    <lineage>
        <taxon>Bacteria</taxon>
        <taxon>Bacillati</taxon>
        <taxon>Bacillota</taxon>
        <taxon>Clostridia</taxon>
        <taxon>Lachnospirales</taxon>
        <taxon>Lachnospiraceae</taxon>
        <taxon>Mediterraneibacter</taxon>
    </lineage>
</organism>
<feature type="binding site" evidence="9">
    <location>
        <position position="178"/>
    </location>
    <ligand>
        <name>pyridoxal 5'-phosphate</name>
        <dbReference type="ChEBI" id="CHEBI:597326"/>
    </ligand>
</feature>
<feature type="binding site" evidence="9">
    <location>
        <position position="110"/>
    </location>
    <ligand>
        <name>substrate</name>
    </ligand>
</feature>
<dbReference type="CDD" id="cd00609">
    <property type="entry name" value="AAT_like"/>
    <property type="match status" value="1"/>
</dbReference>
<feature type="binding site" evidence="9">
    <location>
        <begin position="109"/>
        <end position="110"/>
    </location>
    <ligand>
        <name>pyridoxal 5'-phosphate</name>
        <dbReference type="ChEBI" id="CHEBI:597326"/>
    </ligand>
</feature>
<dbReference type="GO" id="GO:0030170">
    <property type="term" value="F:pyridoxal phosphate binding"/>
    <property type="evidence" value="ECO:0007669"/>
    <property type="project" value="UniProtKB-UniRule"/>
</dbReference>
<comment type="cofactor">
    <cofactor evidence="1 9">
        <name>pyridoxal 5'-phosphate</name>
        <dbReference type="ChEBI" id="CHEBI:597326"/>
    </cofactor>
</comment>
<feature type="binding site" evidence="9">
    <location>
        <position position="248"/>
    </location>
    <ligand>
        <name>pyridoxal 5'-phosphate</name>
        <dbReference type="ChEBI" id="CHEBI:597326"/>
    </ligand>
</feature>
<dbReference type="AlphaFoldDB" id="A0A9D2IIJ3"/>
<protein>
    <recommendedName>
        <fullName evidence="4 9">LL-diaminopimelate aminotransferase</fullName>
        <shortName evidence="9">DAP-AT</shortName>
        <shortName evidence="9">DAP-aminotransferase</shortName>
        <shortName evidence="9">LL-DAP-aminotransferase</shortName>
        <ecNumber evidence="3 9">2.6.1.83</ecNumber>
    </recommendedName>
</protein>
<evidence type="ECO:0000259" key="10">
    <source>
        <dbReference type="Pfam" id="PF00155"/>
    </source>
</evidence>
<feature type="binding site" evidence="9">
    <location>
        <position position="209"/>
    </location>
    <ligand>
        <name>pyridoxal 5'-phosphate</name>
        <dbReference type="ChEBI" id="CHEBI:597326"/>
    </ligand>
</feature>
<comment type="similarity">
    <text evidence="9">Belongs to the class-I pyridoxal-phosphate-dependent aminotransferase family. LL-diaminopimelate aminotransferase subfamily.</text>
</comment>
<dbReference type="NCBIfam" id="TIGR03542">
    <property type="entry name" value="DAPAT_plant"/>
    <property type="match status" value="1"/>
</dbReference>
<dbReference type="InterPro" id="IPR015421">
    <property type="entry name" value="PyrdxlP-dep_Trfase_major"/>
</dbReference>
<feature type="binding site" evidence="9">
    <location>
        <position position="379"/>
    </location>
    <ligand>
        <name>substrate</name>
    </ligand>
</feature>
<feature type="binding site" evidence="9">
    <location>
        <position position="74"/>
    </location>
    <ligand>
        <name>pyridoxal 5'-phosphate</name>
        <dbReference type="ChEBI" id="CHEBI:597326"/>
    </ligand>
</feature>
<feature type="modified residue" description="N6-(pyridoxal phosphate)lysine" evidence="9">
    <location>
        <position position="240"/>
    </location>
</feature>
<evidence type="ECO:0000256" key="8">
    <source>
        <dbReference type="ARBA" id="ARBA00051934"/>
    </source>
</evidence>
<comment type="function">
    <text evidence="9">Involved in the synthesis of meso-diaminopimelate (m-DAP or DL-DAP), required for both lysine and peptidoglycan biosynthesis. Catalyzes the direct conversion of tetrahydrodipicolinate to LL-diaminopimelate.</text>
</comment>
<feature type="binding site" evidence="9">
    <location>
        <position position="283"/>
    </location>
    <ligand>
        <name>pyridoxal 5'-phosphate</name>
        <dbReference type="ChEBI" id="CHEBI:597326"/>
    </ligand>
</feature>
<dbReference type="InterPro" id="IPR004839">
    <property type="entry name" value="Aminotransferase_I/II_large"/>
</dbReference>
<evidence type="ECO:0000256" key="6">
    <source>
        <dbReference type="ARBA" id="ARBA00022679"/>
    </source>
</evidence>
<reference evidence="11" key="2">
    <citation type="submission" date="2021-04" db="EMBL/GenBank/DDBJ databases">
        <authorList>
            <person name="Gilroy R."/>
        </authorList>
    </citation>
    <scope>NUCLEOTIDE SEQUENCE</scope>
    <source>
        <strain evidence="11">ChiGjej1B1-13045</strain>
    </source>
</reference>
<evidence type="ECO:0000256" key="3">
    <source>
        <dbReference type="ARBA" id="ARBA00013138"/>
    </source>
</evidence>
<evidence type="ECO:0000313" key="11">
    <source>
        <dbReference type="EMBL" id="HIZ12388.1"/>
    </source>
</evidence>
<evidence type="ECO:0000256" key="5">
    <source>
        <dbReference type="ARBA" id="ARBA00022576"/>
    </source>
</evidence>